<dbReference type="EMBL" id="WHYR01000089">
    <property type="protein sequence ID" value="MQL53973.1"/>
    <property type="molecule type" value="Genomic_DNA"/>
</dbReference>
<name>A0A6N7IWI4_9FIRM</name>
<sequence>MLEKIKDKVTRQIIRLTVMVQNEKGNLPTFATIAGLTFVAVMLILAGYEILKIFFPDFLNGMLNVIKQKFTIQ</sequence>
<keyword evidence="1" id="KW-0812">Transmembrane</keyword>
<reference evidence="2 3" key="1">
    <citation type="submission" date="2019-10" db="EMBL/GenBank/DDBJ databases">
        <title>Comparative genomics of sulfur disproportionating microorganisms.</title>
        <authorList>
            <person name="Ward L.M."/>
            <person name="Bertran E."/>
            <person name="Johnston D."/>
        </authorList>
    </citation>
    <scope>NUCLEOTIDE SEQUENCE [LARGE SCALE GENOMIC DNA]</scope>
    <source>
        <strain evidence="2 3">DSM 14055</strain>
    </source>
</reference>
<comment type="caution">
    <text evidence="2">The sequence shown here is derived from an EMBL/GenBank/DDBJ whole genome shotgun (WGS) entry which is preliminary data.</text>
</comment>
<keyword evidence="1" id="KW-1133">Transmembrane helix</keyword>
<accession>A0A6N7IWI4</accession>
<protein>
    <submittedName>
        <fullName evidence="2">Uncharacterized protein</fullName>
    </submittedName>
</protein>
<dbReference type="AlphaFoldDB" id="A0A6N7IWI4"/>
<proteinExistence type="predicted"/>
<keyword evidence="1" id="KW-0472">Membrane</keyword>
<organism evidence="2 3">
    <name type="scientific">Desulfofundulus thermobenzoicus</name>
    <dbReference type="NCBI Taxonomy" id="29376"/>
    <lineage>
        <taxon>Bacteria</taxon>
        <taxon>Bacillati</taxon>
        <taxon>Bacillota</taxon>
        <taxon>Clostridia</taxon>
        <taxon>Eubacteriales</taxon>
        <taxon>Peptococcaceae</taxon>
        <taxon>Desulfofundulus</taxon>
    </lineage>
</organism>
<dbReference type="Proteomes" id="UP000441717">
    <property type="component" value="Unassembled WGS sequence"/>
</dbReference>
<evidence type="ECO:0000313" key="2">
    <source>
        <dbReference type="EMBL" id="MQL53973.1"/>
    </source>
</evidence>
<dbReference type="RefSeq" id="WP_152948419.1">
    <property type="nucleotide sequence ID" value="NZ_WHYR01000089.1"/>
</dbReference>
<evidence type="ECO:0000256" key="1">
    <source>
        <dbReference type="SAM" id="Phobius"/>
    </source>
</evidence>
<feature type="transmembrane region" description="Helical" evidence="1">
    <location>
        <begin position="29"/>
        <end position="51"/>
    </location>
</feature>
<keyword evidence="3" id="KW-1185">Reference proteome</keyword>
<evidence type="ECO:0000313" key="3">
    <source>
        <dbReference type="Proteomes" id="UP000441717"/>
    </source>
</evidence>
<gene>
    <name evidence="2" type="ORF">GFC01_17255</name>
</gene>